<protein>
    <recommendedName>
        <fullName evidence="2">AMP-dependent synthetase/ligase domain-containing protein</fullName>
    </recommendedName>
</protein>
<feature type="domain" description="AMP-dependent synthetase/ligase" evidence="2">
    <location>
        <begin position="26"/>
        <end position="330"/>
    </location>
</feature>
<reference evidence="3 4" key="1">
    <citation type="journal article" date="2019" name="Int. J. Syst. Evol. Microbiol.">
        <title>The Global Catalogue of Microorganisms (GCM) 10K type strain sequencing project: providing services to taxonomists for standard genome sequencing and annotation.</title>
        <authorList>
            <consortium name="The Broad Institute Genomics Platform"/>
            <consortium name="The Broad Institute Genome Sequencing Center for Infectious Disease"/>
            <person name="Wu L."/>
            <person name="Ma J."/>
        </authorList>
    </citation>
    <scope>NUCLEOTIDE SEQUENCE [LARGE SCALE GENOMIC DNA]</scope>
    <source>
        <strain evidence="3 4">JCM 16014</strain>
    </source>
</reference>
<dbReference type="InterPro" id="IPR000873">
    <property type="entry name" value="AMP-dep_synth/lig_dom"/>
</dbReference>
<dbReference type="InterPro" id="IPR042099">
    <property type="entry name" value="ANL_N_sf"/>
</dbReference>
<evidence type="ECO:0000259" key="2">
    <source>
        <dbReference type="Pfam" id="PF00501"/>
    </source>
</evidence>
<dbReference type="EMBL" id="BAAAQN010000061">
    <property type="protein sequence ID" value="GAA2055403.1"/>
    <property type="molecule type" value="Genomic_DNA"/>
</dbReference>
<keyword evidence="4" id="KW-1185">Reference proteome</keyword>
<accession>A0ABN2VEC3</accession>
<dbReference type="PANTHER" id="PTHR45527:SF1">
    <property type="entry name" value="FATTY ACID SYNTHASE"/>
    <property type="match status" value="1"/>
</dbReference>
<comment type="caution">
    <text evidence="3">The sequence shown here is derived from an EMBL/GenBank/DDBJ whole genome shotgun (WGS) entry which is preliminary data.</text>
</comment>
<dbReference type="Gene3D" id="3.40.50.12780">
    <property type="entry name" value="N-terminal domain of ligase-like"/>
    <property type="match status" value="1"/>
</dbReference>
<dbReference type="Pfam" id="PF00501">
    <property type="entry name" value="AMP-binding"/>
    <property type="match status" value="1"/>
</dbReference>
<dbReference type="Proteomes" id="UP001500751">
    <property type="component" value="Unassembled WGS sequence"/>
</dbReference>
<evidence type="ECO:0000256" key="1">
    <source>
        <dbReference type="SAM" id="MobiDB-lite"/>
    </source>
</evidence>
<name>A0ABN2VEC3_9ACTN</name>
<feature type="region of interest" description="Disordered" evidence="1">
    <location>
        <begin position="145"/>
        <end position="164"/>
    </location>
</feature>
<gene>
    <name evidence="3" type="ORF">GCM10009839_75020</name>
</gene>
<dbReference type="Gene3D" id="3.40.50.980">
    <property type="match status" value="1"/>
</dbReference>
<organism evidence="3 4">
    <name type="scientific">Catenulispora yoronensis</name>
    <dbReference type="NCBI Taxonomy" id="450799"/>
    <lineage>
        <taxon>Bacteria</taxon>
        <taxon>Bacillati</taxon>
        <taxon>Actinomycetota</taxon>
        <taxon>Actinomycetes</taxon>
        <taxon>Catenulisporales</taxon>
        <taxon>Catenulisporaceae</taxon>
        <taxon>Catenulispora</taxon>
    </lineage>
</organism>
<evidence type="ECO:0000313" key="4">
    <source>
        <dbReference type="Proteomes" id="UP001500751"/>
    </source>
</evidence>
<dbReference type="RefSeq" id="WP_344670464.1">
    <property type="nucleotide sequence ID" value="NZ_BAAAQN010000061.1"/>
</dbReference>
<evidence type="ECO:0000313" key="3">
    <source>
        <dbReference type="EMBL" id="GAA2055403.1"/>
    </source>
</evidence>
<sequence length="336" mass="35823">MTLDEAVALTRPIPADLTIPDLLDAAAWAHGTAPALRTPAGIAMTHRHLAEATRVRAAQLASTGVGPGVPVAVLVDHEPASVQAIIAIVRAGGCCVPLDPHWPVDRCVELLTALQVRHLVIGTRFWQQGTAIRLRMPNVNTVMATPASRHPRSRQGRSSLPLERPHSLHANHLRSWDTLPRSAVVAPSPSDLAYAVGATEGIRHQNLVDLLNWLNLRNEVTHRDSLLQAAPLSLDLSMHDIFGVLAAGGSILLLPDSDLAEPRQVAEALVTRAVTLWTSTPTAFTAVLAALATQSGGDRGWLRRVSLSGEAVPLDAVEALRREFPNAELVALGNAA</sequence>
<dbReference type="SUPFAM" id="SSF56801">
    <property type="entry name" value="Acetyl-CoA synthetase-like"/>
    <property type="match status" value="1"/>
</dbReference>
<dbReference type="PANTHER" id="PTHR45527">
    <property type="entry name" value="NONRIBOSOMAL PEPTIDE SYNTHETASE"/>
    <property type="match status" value="1"/>
</dbReference>
<proteinExistence type="predicted"/>